<organism evidence="1 2">
    <name type="scientific">Methanopyrus kandleri</name>
    <dbReference type="NCBI Taxonomy" id="2320"/>
    <lineage>
        <taxon>Archaea</taxon>
        <taxon>Methanobacteriati</taxon>
        <taxon>Methanobacteriota</taxon>
        <taxon>Methanomada group</taxon>
        <taxon>Methanopyri</taxon>
        <taxon>Methanopyrales</taxon>
        <taxon>Methanopyraceae</taxon>
        <taxon>Methanopyrus</taxon>
    </lineage>
</organism>
<comment type="caution">
    <text evidence="1">The sequence shown here is derived from an EMBL/GenBank/DDBJ whole genome shotgun (WGS) entry which is preliminary data.</text>
</comment>
<dbReference type="Proteomes" id="UP000619545">
    <property type="component" value="Unassembled WGS sequence"/>
</dbReference>
<evidence type="ECO:0000313" key="2">
    <source>
        <dbReference type="Proteomes" id="UP000619545"/>
    </source>
</evidence>
<proteinExistence type="predicted"/>
<dbReference type="AlphaFoldDB" id="A0A832T7S5"/>
<dbReference type="EMBL" id="DUJS01000004">
    <property type="protein sequence ID" value="HII70952.1"/>
    <property type="molecule type" value="Genomic_DNA"/>
</dbReference>
<protein>
    <submittedName>
        <fullName evidence="1">Uncharacterized protein</fullName>
    </submittedName>
</protein>
<evidence type="ECO:0000313" key="1">
    <source>
        <dbReference type="EMBL" id="HII70952.1"/>
    </source>
</evidence>
<accession>A0A832T7S5</accession>
<name>A0A832T7S5_9EURY</name>
<sequence length="167" mass="18502">MRVVATPYYARLLERLSLDVDVVDPNPEVLRRTKADILVVSWDLLDPGVEYRAEHVVPGSVASFSEALKTGLRVGVLSGSGVKDLVRFTVSVLKVWSEFAPLKGTVCSEKRFVKELCWDLGVKVSERGTPVKPDYEGGGLPSHGFEDPLEALKTRARYLANFFHGTR</sequence>
<gene>
    <name evidence="1" type="ORF">HA336_06965</name>
</gene>
<reference evidence="1" key="1">
    <citation type="journal article" date="2020" name="bioRxiv">
        <title>A rank-normalized archaeal taxonomy based on genome phylogeny resolves widespread incomplete and uneven classifications.</title>
        <authorList>
            <person name="Rinke C."/>
            <person name="Chuvochina M."/>
            <person name="Mussig A.J."/>
            <person name="Chaumeil P.-A."/>
            <person name="Waite D.W."/>
            <person name="Whitman W.B."/>
            <person name="Parks D.H."/>
            <person name="Hugenholtz P."/>
        </authorList>
    </citation>
    <scope>NUCLEOTIDE SEQUENCE</scope>
    <source>
        <strain evidence="1">UBA8853</strain>
    </source>
</reference>
<dbReference type="RefSeq" id="WP_148679823.1">
    <property type="nucleotide sequence ID" value="NZ_DUJS01000004.1"/>
</dbReference>
<dbReference type="GeneID" id="41583471"/>